<dbReference type="EnsemblProtists" id="HpaT810086">
    <property type="protein sequence ID" value="HpaP810086"/>
    <property type="gene ID" value="HpaG810086"/>
</dbReference>
<dbReference type="EMBL" id="JH598002">
    <property type="status" value="NOT_ANNOTATED_CDS"/>
    <property type="molecule type" value="Genomic_DNA"/>
</dbReference>
<keyword evidence="2" id="KW-1185">Reference proteome</keyword>
<sequence length="180" mass="20317">MAPPMKHHQQPDARQRNSVRIFGRKRDVPRIGKWFPVLGSVRARGFPCSEKIQVDIPGQNLKGIAKRYYNQQVEGWWEEEPTLAHAMQRLLHNFATKITSAQSMKMSTAAKSSRRICTEHYLYLVVISEARGGADNLVLDNIVYYADPAMRVSMLSGLNLAMTDSKTGRRSRALCAIDGD</sequence>
<dbReference type="AlphaFoldDB" id="M4BWJ9"/>
<dbReference type="VEuPathDB" id="FungiDB:HpaG810086"/>
<reference evidence="1" key="2">
    <citation type="submission" date="2015-06" db="UniProtKB">
        <authorList>
            <consortium name="EnsemblProtists"/>
        </authorList>
    </citation>
    <scope>IDENTIFICATION</scope>
    <source>
        <strain evidence="1">Emoy2</strain>
    </source>
</reference>
<evidence type="ECO:0000313" key="2">
    <source>
        <dbReference type="Proteomes" id="UP000011713"/>
    </source>
</evidence>
<reference evidence="2" key="1">
    <citation type="journal article" date="2010" name="Science">
        <title>Signatures of adaptation to obligate biotrophy in the Hyaloperonospora arabidopsidis genome.</title>
        <authorList>
            <person name="Baxter L."/>
            <person name="Tripathy S."/>
            <person name="Ishaque N."/>
            <person name="Boot N."/>
            <person name="Cabral A."/>
            <person name="Kemen E."/>
            <person name="Thines M."/>
            <person name="Ah-Fong A."/>
            <person name="Anderson R."/>
            <person name="Badejoko W."/>
            <person name="Bittner-Eddy P."/>
            <person name="Boore J.L."/>
            <person name="Chibucos M.C."/>
            <person name="Coates M."/>
            <person name="Dehal P."/>
            <person name="Delehaunty K."/>
            <person name="Dong S."/>
            <person name="Downton P."/>
            <person name="Dumas B."/>
            <person name="Fabro G."/>
            <person name="Fronick C."/>
            <person name="Fuerstenberg S.I."/>
            <person name="Fulton L."/>
            <person name="Gaulin E."/>
            <person name="Govers F."/>
            <person name="Hughes L."/>
            <person name="Humphray S."/>
            <person name="Jiang R.H."/>
            <person name="Judelson H."/>
            <person name="Kamoun S."/>
            <person name="Kyung K."/>
            <person name="Meijer H."/>
            <person name="Minx P."/>
            <person name="Morris P."/>
            <person name="Nelson J."/>
            <person name="Phuntumart V."/>
            <person name="Qutob D."/>
            <person name="Rehmany A."/>
            <person name="Rougon-Cardoso A."/>
            <person name="Ryden P."/>
            <person name="Torto-Alalibo T."/>
            <person name="Studholme D."/>
            <person name="Wang Y."/>
            <person name="Win J."/>
            <person name="Wood J."/>
            <person name="Clifton S.W."/>
            <person name="Rogers J."/>
            <person name="Van den Ackerveken G."/>
            <person name="Jones J.D."/>
            <person name="McDowell J.M."/>
            <person name="Beynon J."/>
            <person name="Tyler B.M."/>
        </authorList>
    </citation>
    <scope>NUCLEOTIDE SEQUENCE [LARGE SCALE GENOMIC DNA]</scope>
    <source>
        <strain evidence="2">Emoy2</strain>
    </source>
</reference>
<name>M4BWJ9_HYAAE</name>
<dbReference type="HOGENOM" id="CLU_1499062_0_0_1"/>
<dbReference type="VEuPathDB" id="FungiDB:HpaG810900"/>
<organism evidence="1 2">
    <name type="scientific">Hyaloperonospora arabidopsidis (strain Emoy2)</name>
    <name type="common">Downy mildew agent</name>
    <name type="synonym">Peronospora arabidopsidis</name>
    <dbReference type="NCBI Taxonomy" id="559515"/>
    <lineage>
        <taxon>Eukaryota</taxon>
        <taxon>Sar</taxon>
        <taxon>Stramenopiles</taxon>
        <taxon>Oomycota</taxon>
        <taxon>Peronosporomycetes</taxon>
        <taxon>Peronosporales</taxon>
        <taxon>Peronosporaceae</taxon>
        <taxon>Hyaloperonospora</taxon>
    </lineage>
</organism>
<dbReference type="EnsemblProtists" id="HpaT810900">
    <property type="protein sequence ID" value="HpaP810900"/>
    <property type="gene ID" value="HpaG810900"/>
</dbReference>
<accession>M4BWJ9</accession>
<dbReference type="eggNOG" id="ENOG502SN6D">
    <property type="taxonomic scope" value="Eukaryota"/>
</dbReference>
<proteinExistence type="predicted"/>
<evidence type="ECO:0000313" key="1">
    <source>
        <dbReference type="EnsemblProtists" id="HpaP810900"/>
    </source>
</evidence>
<dbReference type="Proteomes" id="UP000011713">
    <property type="component" value="Unassembled WGS sequence"/>
</dbReference>
<dbReference type="InParanoid" id="M4BWJ9"/>
<dbReference type="EMBL" id="JH597921">
    <property type="status" value="NOT_ANNOTATED_CDS"/>
    <property type="molecule type" value="Genomic_DNA"/>
</dbReference>
<protein>
    <submittedName>
        <fullName evidence="1">Uncharacterized protein</fullName>
    </submittedName>
</protein>